<dbReference type="GO" id="GO:0003977">
    <property type="term" value="F:UDP-N-acetylglucosamine diphosphorylase activity"/>
    <property type="evidence" value="ECO:0007669"/>
    <property type="project" value="UniProtKB-EC"/>
</dbReference>
<keyword evidence="8" id="KW-1185">Reference proteome</keyword>
<gene>
    <name evidence="7" type="ORF">AYI69_g3611</name>
</gene>
<dbReference type="Pfam" id="PF01704">
    <property type="entry name" value="UDPGP"/>
    <property type="match status" value="1"/>
</dbReference>
<evidence type="ECO:0000256" key="4">
    <source>
        <dbReference type="ARBA" id="ARBA00022679"/>
    </source>
</evidence>
<dbReference type="CDD" id="cd04193">
    <property type="entry name" value="UDPGlcNAc_PPase"/>
    <property type="match status" value="1"/>
</dbReference>
<dbReference type="GO" id="GO:0006048">
    <property type="term" value="P:UDP-N-acetylglucosamine biosynthetic process"/>
    <property type="evidence" value="ECO:0007669"/>
    <property type="project" value="TreeGrafter"/>
</dbReference>
<comment type="pathway">
    <text evidence="1">Nucleotide-sugar biosynthesis; UDP-N-acetyl-alpha-D-glucosamine biosynthesis; UDP-N-acetyl-alpha-D-glucosamine from N-acetyl-alpha-D-glucosamine 1-phosphate: step 1/1.</text>
</comment>
<dbReference type="InterPro" id="IPR002618">
    <property type="entry name" value="UDPGP_fam"/>
</dbReference>
<dbReference type="Proteomes" id="UP000187429">
    <property type="component" value="Unassembled WGS sequence"/>
</dbReference>
<reference evidence="8" key="1">
    <citation type="submission" date="2017-01" db="EMBL/GenBank/DDBJ databases">
        <authorList>
            <person name="Wang Y."/>
            <person name="White M."/>
            <person name="Kvist S."/>
            <person name="Moncalvo J.-M."/>
        </authorList>
    </citation>
    <scope>NUCLEOTIDE SEQUENCE [LARGE SCALE GENOMIC DNA]</scope>
    <source>
        <strain evidence="8">ID-206-W2</strain>
    </source>
</reference>
<keyword evidence="5" id="KW-0548">Nucleotidyltransferase</keyword>
<dbReference type="OrthoDB" id="532420at2759"/>
<dbReference type="EC" id="2.7.7.23" evidence="3"/>
<evidence type="ECO:0000256" key="6">
    <source>
        <dbReference type="ARBA" id="ARBA00048493"/>
    </source>
</evidence>
<dbReference type="PANTHER" id="PTHR11952:SF2">
    <property type="entry name" value="LD24639P"/>
    <property type="match status" value="1"/>
</dbReference>
<dbReference type="InterPro" id="IPR029044">
    <property type="entry name" value="Nucleotide-diphossugar_trans"/>
</dbReference>
<evidence type="ECO:0000256" key="5">
    <source>
        <dbReference type="ARBA" id="ARBA00022695"/>
    </source>
</evidence>
<proteinExistence type="inferred from homology"/>
<comment type="similarity">
    <text evidence="2">Belongs to the UDPGP type 1 family.</text>
</comment>
<dbReference type="EMBL" id="LSSM01001248">
    <property type="protein sequence ID" value="OMJ26966.1"/>
    <property type="molecule type" value="Genomic_DNA"/>
</dbReference>
<organism evidence="7 8">
    <name type="scientific">Smittium culicis</name>
    <dbReference type="NCBI Taxonomy" id="133412"/>
    <lineage>
        <taxon>Eukaryota</taxon>
        <taxon>Fungi</taxon>
        <taxon>Fungi incertae sedis</taxon>
        <taxon>Zoopagomycota</taxon>
        <taxon>Kickxellomycotina</taxon>
        <taxon>Harpellomycetes</taxon>
        <taxon>Harpellales</taxon>
        <taxon>Legeriomycetaceae</taxon>
        <taxon>Smittium</taxon>
    </lineage>
</organism>
<evidence type="ECO:0000256" key="2">
    <source>
        <dbReference type="ARBA" id="ARBA00010401"/>
    </source>
</evidence>
<keyword evidence="4" id="KW-0808">Transferase</keyword>
<dbReference type="Gene3D" id="3.90.550.10">
    <property type="entry name" value="Spore Coat Polysaccharide Biosynthesis Protein SpsA, Chain A"/>
    <property type="match status" value="1"/>
</dbReference>
<evidence type="ECO:0000256" key="3">
    <source>
        <dbReference type="ARBA" id="ARBA00012457"/>
    </source>
</evidence>
<accession>A0A1R1YJQ8</accession>
<evidence type="ECO:0000313" key="7">
    <source>
        <dbReference type="EMBL" id="OMJ26966.1"/>
    </source>
</evidence>
<evidence type="ECO:0000313" key="8">
    <source>
        <dbReference type="Proteomes" id="UP000187429"/>
    </source>
</evidence>
<name>A0A1R1YJQ8_9FUNG</name>
<comment type="catalytic activity">
    <reaction evidence="6">
        <text>N-acetyl-alpha-D-glucosamine 1-phosphate + UTP + H(+) = UDP-N-acetyl-alpha-D-glucosamine + diphosphate</text>
        <dbReference type="Rhea" id="RHEA:13509"/>
        <dbReference type="ChEBI" id="CHEBI:15378"/>
        <dbReference type="ChEBI" id="CHEBI:33019"/>
        <dbReference type="ChEBI" id="CHEBI:46398"/>
        <dbReference type="ChEBI" id="CHEBI:57705"/>
        <dbReference type="ChEBI" id="CHEBI:57776"/>
        <dbReference type="EC" id="2.7.7.23"/>
    </reaction>
</comment>
<protein>
    <recommendedName>
        <fullName evidence="3">UDP-N-acetylglucosamine diphosphorylase</fullName>
        <ecNumber evidence="3">2.7.7.23</ecNumber>
    </recommendedName>
</protein>
<dbReference type="InterPro" id="IPR039741">
    <property type="entry name" value="UDP-sugar_pyrophosphorylase"/>
</dbReference>
<dbReference type="AlphaFoldDB" id="A0A1R1YJQ8"/>
<comment type="caution">
    <text evidence="7">The sequence shown here is derived from an EMBL/GenBank/DDBJ whole genome shotgun (WGS) entry which is preliminary data.</text>
</comment>
<dbReference type="SUPFAM" id="SSF53448">
    <property type="entry name" value="Nucleotide-diphospho-sugar transferases"/>
    <property type="match status" value="1"/>
</dbReference>
<dbReference type="PANTHER" id="PTHR11952">
    <property type="entry name" value="UDP- GLUCOSE PYROPHOSPHORYLASE"/>
    <property type="match status" value="1"/>
</dbReference>
<sequence length="485" mass="54144">MVPESRIESLRKLYSSYDQEHIFEGLENISSSELDDFVADLESIDIENLMNSFDRATREESGVIVPSDIQPLDNCEFDSEISCSPEKLKSWYNEGLNRIAANEVATIVMAGGQGTRLGSCRPKGCYKIGIPSDKSLFQVQSERILRLQKIAADHAGVDPSTVRIVSLVMTSLATRSETEEFFRENNYFGLDPSQFKMFDQGSIPCFTNEGKLILQNYGKLSKSPDGNGGIYHGLVASNLLKELKEAGVKYFHAYSVDNILVRVADPWLIGYSVLRKAESGALTLPKQSWNEKVGVVCKNKGKYQVLEYSEIPEELAKKINPETNSLYYNHANICNHFFHVDFLEKIESIKNELDYHVAKKSIPYFDTSVGKTITPPKGGKTNGIKLERFIFDVFAFCKNLSVLNVDRSVSFSPLKNPPGSSSDCPESSRADLINLHIRYAEAAGAVIEGNARSSFEISPLVTYAGEGLEFLKNRIFVDETIIDKQ</sequence>
<evidence type="ECO:0000256" key="1">
    <source>
        <dbReference type="ARBA" id="ARBA00005208"/>
    </source>
</evidence>